<comment type="caution">
    <text evidence="2">The sequence shown here is derived from an EMBL/GenBank/DDBJ whole genome shotgun (WGS) entry which is preliminary data.</text>
</comment>
<dbReference type="OrthoDB" id="359066at2"/>
<dbReference type="Pfam" id="PF04266">
    <property type="entry name" value="ASCH"/>
    <property type="match status" value="1"/>
</dbReference>
<evidence type="ECO:0000259" key="1">
    <source>
        <dbReference type="Pfam" id="PF04266"/>
    </source>
</evidence>
<gene>
    <name evidence="2" type="ORF">EHV15_28585</name>
</gene>
<dbReference type="SUPFAM" id="SSF88697">
    <property type="entry name" value="PUA domain-like"/>
    <property type="match status" value="1"/>
</dbReference>
<keyword evidence="3" id="KW-1185">Reference proteome</keyword>
<name>A0A3P3U860_9BACL</name>
<dbReference type="AlphaFoldDB" id="A0A3P3U860"/>
<protein>
    <submittedName>
        <fullName evidence="2">ASCH domain-containing protein</fullName>
    </submittedName>
</protein>
<evidence type="ECO:0000313" key="3">
    <source>
        <dbReference type="Proteomes" id="UP000267017"/>
    </source>
</evidence>
<dbReference type="RefSeq" id="WP_128634225.1">
    <property type="nucleotide sequence ID" value="NZ_RRCN01000001.1"/>
</dbReference>
<proteinExistence type="predicted"/>
<sequence length="55" mass="6058">MKAITIKQPWSSFIALGKKTFETRSWRTHYRGALAIHTGAKVDKEISAGVVELGA</sequence>
<dbReference type="InterPro" id="IPR007374">
    <property type="entry name" value="ASCH_domain"/>
</dbReference>
<organism evidence="2 3">
    <name type="scientific">Paenibacillus oralis</name>
    <dbReference type="NCBI Taxonomy" id="2490856"/>
    <lineage>
        <taxon>Bacteria</taxon>
        <taxon>Bacillati</taxon>
        <taxon>Bacillota</taxon>
        <taxon>Bacilli</taxon>
        <taxon>Bacillales</taxon>
        <taxon>Paenibacillaceae</taxon>
        <taxon>Paenibacillus</taxon>
    </lineage>
</organism>
<feature type="domain" description="ASCH" evidence="1">
    <location>
        <begin position="4"/>
        <end position="46"/>
    </location>
</feature>
<evidence type="ECO:0000313" key="2">
    <source>
        <dbReference type="EMBL" id="RRJ66440.1"/>
    </source>
</evidence>
<dbReference type="Gene3D" id="2.30.130.30">
    <property type="entry name" value="Hypothetical protein"/>
    <property type="match status" value="1"/>
</dbReference>
<reference evidence="2 3" key="1">
    <citation type="submission" date="2018-11" db="EMBL/GenBank/DDBJ databases">
        <title>Genome sequencing of Paenibacillus sp. KCOM 3021 (= ChDC PVNT-B20).</title>
        <authorList>
            <person name="Kook J.-K."/>
            <person name="Park S.-N."/>
            <person name="Lim Y.K."/>
        </authorList>
    </citation>
    <scope>NUCLEOTIDE SEQUENCE [LARGE SCALE GENOMIC DNA]</scope>
    <source>
        <strain evidence="2 3">KCOM 3021</strain>
    </source>
</reference>
<dbReference type="Proteomes" id="UP000267017">
    <property type="component" value="Unassembled WGS sequence"/>
</dbReference>
<accession>A0A3P3U860</accession>
<dbReference type="EMBL" id="RRCN01000001">
    <property type="protein sequence ID" value="RRJ66440.1"/>
    <property type="molecule type" value="Genomic_DNA"/>
</dbReference>
<dbReference type="InterPro" id="IPR015947">
    <property type="entry name" value="PUA-like_sf"/>
</dbReference>